<keyword evidence="2" id="KW-1185">Reference proteome</keyword>
<accession>A0ACC0X4L7</accession>
<gene>
    <name evidence="1" type="ORF">Pint_29377</name>
</gene>
<evidence type="ECO:0000313" key="1">
    <source>
        <dbReference type="EMBL" id="KAJ0008234.1"/>
    </source>
</evidence>
<comment type="caution">
    <text evidence="1">The sequence shown here is derived from an EMBL/GenBank/DDBJ whole genome shotgun (WGS) entry which is preliminary data.</text>
</comment>
<sequence length="167" mass="18519">MVPFTRQLHSNCGGESAISLNPRACHGQVHKLLFVFGDSLFDAGNNKYLNSSMRVVQAYDPYHMAYEQTCDGVNFASAGSGVFDTANSGVINLPEQLANFKKVVSSLDKDVLIRSVFLITMGGNDYFSFNTINPNATQTERKQYQRMAIGNLTNALKEIYGHWVVCH</sequence>
<dbReference type="Proteomes" id="UP001163603">
    <property type="component" value="Chromosome 15"/>
</dbReference>
<reference evidence="2" key="1">
    <citation type="journal article" date="2023" name="G3 (Bethesda)">
        <title>Genome assembly and association tests identify interacting loci associated with vigor, precocity, and sex in interspecific pistachio rootstocks.</title>
        <authorList>
            <person name="Palmer W."/>
            <person name="Jacygrad E."/>
            <person name="Sagayaradj S."/>
            <person name="Cavanaugh K."/>
            <person name="Han R."/>
            <person name="Bertier L."/>
            <person name="Beede B."/>
            <person name="Kafkas S."/>
            <person name="Golino D."/>
            <person name="Preece J."/>
            <person name="Michelmore R."/>
        </authorList>
    </citation>
    <scope>NUCLEOTIDE SEQUENCE [LARGE SCALE GENOMIC DNA]</scope>
</reference>
<organism evidence="1 2">
    <name type="scientific">Pistacia integerrima</name>
    <dbReference type="NCBI Taxonomy" id="434235"/>
    <lineage>
        <taxon>Eukaryota</taxon>
        <taxon>Viridiplantae</taxon>
        <taxon>Streptophyta</taxon>
        <taxon>Embryophyta</taxon>
        <taxon>Tracheophyta</taxon>
        <taxon>Spermatophyta</taxon>
        <taxon>Magnoliopsida</taxon>
        <taxon>eudicotyledons</taxon>
        <taxon>Gunneridae</taxon>
        <taxon>Pentapetalae</taxon>
        <taxon>rosids</taxon>
        <taxon>malvids</taxon>
        <taxon>Sapindales</taxon>
        <taxon>Anacardiaceae</taxon>
        <taxon>Pistacia</taxon>
    </lineage>
</organism>
<dbReference type="EMBL" id="CM047750">
    <property type="protein sequence ID" value="KAJ0008234.1"/>
    <property type="molecule type" value="Genomic_DNA"/>
</dbReference>
<name>A0ACC0X4L7_9ROSI</name>
<evidence type="ECO:0000313" key="2">
    <source>
        <dbReference type="Proteomes" id="UP001163603"/>
    </source>
</evidence>
<proteinExistence type="predicted"/>
<protein>
    <submittedName>
        <fullName evidence="1">Uncharacterized protein</fullName>
    </submittedName>
</protein>